<organism evidence="1 2">
    <name type="scientific">Pseudomonas veronii</name>
    <dbReference type="NCBI Taxonomy" id="76761"/>
    <lineage>
        <taxon>Bacteria</taxon>
        <taxon>Pseudomonadati</taxon>
        <taxon>Pseudomonadota</taxon>
        <taxon>Gammaproteobacteria</taxon>
        <taxon>Pseudomonadales</taxon>
        <taxon>Pseudomonadaceae</taxon>
        <taxon>Pseudomonas</taxon>
    </lineage>
</organism>
<evidence type="ECO:0008006" key="3">
    <source>
        <dbReference type="Google" id="ProtNLM"/>
    </source>
</evidence>
<dbReference type="EMBL" id="JAEILD010000039">
    <property type="protein sequence ID" value="MBI6649162.1"/>
    <property type="molecule type" value="Genomic_DNA"/>
</dbReference>
<protein>
    <recommendedName>
        <fullName evidence="3">DUF3486 family protein</fullName>
    </recommendedName>
</protein>
<gene>
    <name evidence="1" type="ORF">YA0849_09100</name>
</gene>
<name>A0ABS0VCB9_PSEVE</name>
<proteinExistence type="predicted"/>
<sequence>MDTTEQRVEFEAAYVEDMVRIIGEGIRKRAIDNTKFVMQNGDFQDPALRLAFWAWQAGAKASTQVDLPSETGHAIPQWLRDRFDAIELEVRKMGAEGVFTQMRTKVQAYFEMLRSVERGKAGRDMHIIAQQKNLIASLRSDLQEAISIDCDDDVIDACAEVERTGTPGSVIREMNDELVDLRTDAERFQFIAKDAESSLERIYGDDWLAVVDQMRGVGEKP</sequence>
<comment type="caution">
    <text evidence="1">The sequence shown here is derived from an EMBL/GenBank/DDBJ whole genome shotgun (WGS) entry which is preliminary data.</text>
</comment>
<reference evidence="1 2" key="1">
    <citation type="submission" date="2020-12" db="EMBL/GenBank/DDBJ databases">
        <title>Comparative genomic insights into the epidemiology and virulence of plant pathogenic Pseudomonads from Turkey.</title>
        <authorList>
            <person name="Dillon M."/>
            <person name="Ruiz-Bedoya T."/>
            <person name="Bendalovic-Torma C."/>
            <person name="Guttman K.M."/>
            <person name="Kwak H."/>
            <person name="Middleton M.A."/>
            <person name="Wang P.W."/>
            <person name="Horuz S."/>
            <person name="Aysan Y."/>
            <person name="Guttman D.S."/>
        </authorList>
    </citation>
    <scope>NUCLEOTIDE SEQUENCE [LARGE SCALE GENOMIC DNA]</scope>
    <source>
        <strain evidence="1 2">S4_EA_3a</strain>
    </source>
</reference>
<accession>A0ABS0VCB9</accession>
<dbReference type="Proteomes" id="UP000614123">
    <property type="component" value="Unassembled WGS sequence"/>
</dbReference>
<keyword evidence="2" id="KW-1185">Reference proteome</keyword>
<dbReference type="RefSeq" id="WP_198717206.1">
    <property type="nucleotide sequence ID" value="NZ_JAEILD010000039.1"/>
</dbReference>
<evidence type="ECO:0000313" key="1">
    <source>
        <dbReference type="EMBL" id="MBI6649162.1"/>
    </source>
</evidence>
<evidence type="ECO:0000313" key="2">
    <source>
        <dbReference type="Proteomes" id="UP000614123"/>
    </source>
</evidence>